<keyword evidence="1" id="KW-0732">Signal</keyword>
<organism evidence="2 3">
    <name type="scientific">Aurantiacibacter spongiae</name>
    <dbReference type="NCBI Taxonomy" id="2488860"/>
    <lineage>
        <taxon>Bacteria</taxon>
        <taxon>Pseudomonadati</taxon>
        <taxon>Pseudomonadota</taxon>
        <taxon>Alphaproteobacteria</taxon>
        <taxon>Sphingomonadales</taxon>
        <taxon>Erythrobacteraceae</taxon>
        <taxon>Aurantiacibacter</taxon>
    </lineage>
</organism>
<dbReference type="RefSeq" id="WP_123878855.1">
    <property type="nucleotide sequence ID" value="NZ_RPFZ01000001.1"/>
</dbReference>
<name>A0A3N5CRF6_9SPHN</name>
<comment type="caution">
    <text evidence="2">The sequence shown here is derived from an EMBL/GenBank/DDBJ whole genome shotgun (WGS) entry which is preliminary data.</text>
</comment>
<accession>A0A3N5CRF6</accession>
<evidence type="ECO:0000313" key="3">
    <source>
        <dbReference type="Proteomes" id="UP000275232"/>
    </source>
</evidence>
<protein>
    <submittedName>
        <fullName evidence="2">Uncharacterized protein</fullName>
    </submittedName>
</protein>
<gene>
    <name evidence="2" type="ORF">EG799_04240</name>
</gene>
<evidence type="ECO:0000256" key="1">
    <source>
        <dbReference type="SAM" id="SignalP"/>
    </source>
</evidence>
<proteinExistence type="predicted"/>
<keyword evidence="3" id="KW-1185">Reference proteome</keyword>
<dbReference type="Pfam" id="PF19649">
    <property type="entry name" value="DUF6152"/>
    <property type="match status" value="1"/>
</dbReference>
<dbReference type="AlphaFoldDB" id="A0A3N5CRF6"/>
<dbReference type="OrthoDB" id="8420938at2"/>
<reference evidence="2 3" key="1">
    <citation type="submission" date="2018-11" db="EMBL/GenBank/DDBJ databases">
        <title>Erythrobacter spongiae sp. nov., isolated from a marine sponge.</title>
        <authorList>
            <person name="Zhuang L."/>
            <person name="Luo L."/>
        </authorList>
    </citation>
    <scope>NUCLEOTIDE SEQUENCE [LARGE SCALE GENOMIC DNA]</scope>
    <source>
        <strain evidence="2 3">HN-E23</strain>
    </source>
</reference>
<sequence>MSRASRQSQFAIFRRITALAAFAASAIAGGALAHHSFAAEFDRNAQIRLEGRVTKFEWVNPHSWIHVAVQTDHGIEEWRIEAGTPAAMRRRGWERDSLPPGTRVLVNAFRARDGSRRASAATIGFPNGRQVSLGNPTAEAVVAATRHSRLP</sequence>
<dbReference type="EMBL" id="RPFZ01000001">
    <property type="protein sequence ID" value="RPF70916.1"/>
    <property type="molecule type" value="Genomic_DNA"/>
</dbReference>
<dbReference type="Proteomes" id="UP000275232">
    <property type="component" value="Unassembled WGS sequence"/>
</dbReference>
<feature type="signal peptide" evidence="1">
    <location>
        <begin position="1"/>
        <end position="33"/>
    </location>
</feature>
<dbReference type="InterPro" id="IPR046150">
    <property type="entry name" value="DUF6152"/>
</dbReference>
<feature type="chain" id="PRO_5018191123" evidence="1">
    <location>
        <begin position="34"/>
        <end position="151"/>
    </location>
</feature>
<evidence type="ECO:0000313" key="2">
    <source>
        <dbReference type="EMBL" id="RPF70916.1"/>
    </source>
</evidence>